<dbReference type="InterPro" id="IPR034732">
    <property type="entry name" value="EPHD"/>
</dbReference>
<dbReference type="PROSITE" id="PS51805">
    <property type="entry name" value="EPHD"/>
    <property type="match status" value="1"/>
</dbReference>
<feature type="region of interest" description="Disordered" evidence="4">
    <location>
        <begin position="553"/>
        <end position="572"/>
    </location>
</feature>
<proteinExistence type="predicted"/>
<dbReference type="VEuPathDB" id="TriTrypDB:BSAL_38740"/>
<evidence type="ECO:0000256" key="2">
    <source>
        <dbReference type="ARBA" id="ARBA00022771"/>
    </source>
</evidence>
<dbReference type="AlphaFoldDB" id="A0A0S4JPQ0"/>
<evidence type="ECO:0000256" key="4">
    <source>
        <dbReference type="SAM" id="MobiDB-lite"/>
    </source>
</evidence>
<dbReference type="Pfam" id="PF13832">
    <property type="entry name" value="zf-HC5HC2H_2"/>
    <property type="match status" value="1"/>
</dbReference>
<dbReference type="Gene3D" id="3.30.40.10">
    <property type="entry name" value="Zinc/RING finger domain, C3HC4 (zinc finger)"/>
    <property type="match status" value="1"/>
</dbReference>
<name>A0A0S4JPQ0_BODSA</name>
<keyword evidence="1" id="KW-0479">Metal-binding</keyword>
<dbReference type="InterPro" id="IPR051188">
    <property type="entry name" value="PHD-type_Zinc_Finger"/>
</dbReference>
<dbReference type="EMBL" id="CYKH01002074">
    <property type="protein sequence ID" value="CUG92663.1"/>
    <property type="molecule type" value="Genomic_DNA"/>
</dbReference>
<dbReference type="PANTHER" id="PTHR12420">
    <property type="entry name" value="PHD FINGER PROTEIN"/>
    <property type="match status" value="1"/>
</dbReference>
<sequence length="572" mass="60359">MESSFLSYAQPHLLVSDASIPATPAASSEALWGFQHQDVQSSPSIPQSFSTDPPLNPAQKKKRVTFGPDQIILITPRQTQSLLSCESIPTPTDEEERELPILLPAPPSTVWESQATQDSIHGEGVDVTPCYAQLSPSTNAATVLFSRPTNIFGAAVTSSSTTSISQPPPSNNCLIDWNSVSEDSLGGVTWMPAPTVDAQPRCCDAAPASLPLLESMSSSSTFDASATFAVICGSSSGVVLSNNIALGQPPSTAEAEDDNSMGALPVLTMQRTSTGDISHNASAVEECSAFGYKEPSSQDDASSPLNHSTEGRLVVEHETFASSGQAPAGVDSTLSQEAVMCATQKQCSTSIERSSVNAPAHQLFDASNAHAEDNVCATQNLGDYAAAFLSKHDSMSFGSAPSPPAEDFRTPPRGSNTTTTTSGLSTTRGLPLGPQCVFCSASDASVVLHSGYYLHIACALWCPEVYCDPMTEQLKHISDGVTRGATLRCEHCHHPGATVGCLDDICQRSYHYPCALAAGCAVSPSCVTEENPVPDQAQSVFEPGEKFVMRCPLHATPSATKERRGKKRDRDA</sequence>
<feature type="domain" description="PHD-type" evidence="5">
    <location>
        <begin position="433"/>
        <end position="555"/>
    </location>
</feature>
<dbReference type="InterPro" id="IPR013083">
    <property type="entry name" value="Znf_RING/FYVE/PHD"/>
</dbReference>
<gene>
    <name evidence="6" type="ORF">BSAL_38740</name>
</gene>
<reference evidence="7" key="1">
    <citation type="submission" date="2015-09" db="EMBL/GenBank/DDBJ databases">
        <authorList>
            <consortium name="Pathogen Informatics"/>
        </authorList>
    </citation>
    <scope>NUCLEOTIDE SEQUENCE [LARGE SCALE GENOMIC DNA]</scope>
    <source>
        <strain evidence="7">Lake Konstanz</strain>
    </source>
</reference>
<feature type="region of interest" description="Disordered" evidence="4">
    <location>
        <begin position="396"/>
        <end position="426"/>
    </location>
</feature>
<feature type="region of interest" description="Disordered" evidence="4">
    <location>
        <begin position="41"/>
        <end position="61"/>
    </location>
</feature>
<keyword evidence="2" id="KW-0863">Zinc-finger</keyword>
<feature type="compositionally biased region" description="Basic residues" evidence="4">
    <location>
        <begin position="563"/>
        <end position="572"/>
    </location>
</feature>
<keyword evidence="3" id="KW-0862">Zinc</keyword>
<dbReference type="Proteomes" id="UP000051952">
    <property type="component" value="Unassembled WGS sequence"/>
</dbReference>
<keyword evidence="7" id="KW-1185">Reference proteome</keyword>
<dbReference type="OrthoDB" id="10029243at2759"/>
<dbReference type="GO" id="GO:0008270">
    <property type="term" value="F:zinc ion binding"/>
    <property type="evidence" value="ECO:0007669"/>
    <property type="project" value="UniProtKB-KW"/>
</dbReference>
<evidence type="ECO:0000256" key="3">
    <source>
        <dbReference type="ARBA" id="ARBA00022833"/>
    </source>
</evidence>
<evidence type="ECO:0000313" key="6">
    <source>
        <dbReference type="EMBL" id="CUG92663.1"/>
    </source>
</evidence>
<protein>
    <recommendedName>
        <fullName evidence="5">PHD-type domain-containing protein</fullName>
    </recommendedName>
</protein>
<evidence type="ECO:0000256" key="1">
    <source>
        <dbReference type="ARBA" id="ARBA00022723"/>
    </source>
</evidence>
<evidence type="ECO:0000313" key="7">
    <source>
        <dbReference type="Proteomes" id="UP000051952"/>
    </source>
</evidence>
<feature type="compositionally biased region" description="Low complexity" evidence="4">
    <location>
        <begin position="411"/>
        <end position="426"/>
    </location>
</feature>
<evidence type="ECO:0000259" key="5">
    <source>
        <dbReference type="PROSITE" id="PS51805"/>
    </source>
</evidence>
<feature type="compositionally biased region" description="Polar residues" evidence="4">
    <location>
        <begin position="41"/>
        <end position="53"/>
    </location>
</feature>
<accession>A0A0S4JPQ0</accession>
<organism evidence="6 7">
    <name type="scientific">Bodo saltans</name>
    <name type="common">Flagellated protozoan</name>
    <dbReference type="NCBI Taxonomy" id="75058"/>
    <lineage>
        <taxon>Eukaryota</taxon>
        <taxon>Discoba</taxon>
        <taxon>Euglenozoa</taxon>
        <taxon>Kinetoplastea</taxon>
        <taxon>Metakinetoplastina</taxon>
        <taxon>Eubodonida</taxon>
        <taxon>Bodonidae</taxon>
        <taxon>Bodo</taxon>
    </lineage>
</organism>